<gene>
    <name evidence="2" type="ORF">CDAR_445391</name>
</gene>
<evidence type="ECO:0000313" key="2">
    <source>
        <dbReference type="EMBL" id="GIY30071.1"/>
    </source>
</evidence>
<feature type="region of interest" description="Disordered" evidence="1">
    <location>
        <begin position="39"/>
        <end position="87"/>
    </location>
</feature>
<dbReference type="EMBL" id="BPLQ01007426">
    <property type="protein sequence ID" value="GIY30071.1"/>
    <property type="molecule type" value="Genomic_DNA"/>
</dbReference>
<protein>
    <submittedName>
        <fullName evidence="2">Uncharacterized protein</fullName>
    </submittedName>
</protein>
<proteinExistence type="predicted"/>
<evidence type="ECO:0000256" key="1">
    <source>
        <dbReference type="SAM" id="MobiDB-lite"/>
    </source>
</evidence>
<dbReference type="Proteomes" id="UP001054837">
    <property type="component" value="Unassembled WGS sequence"/>
</dbReference>
<dbReference type="AlphaFoldDB" id="A0AAV4SBM9"/>
<reference evidence="2 3" key="1">
    <citation type="submission" date="2021-06" db="EMBL/GenBank/DDBJ databases">
        <title>Caerostris darwini draft genome.</title>
        <authorList>
            <person name="Kono N."/>
            <person name="Arakawa K."/>
        </authorList>
    </citation>
    <scope>NUCLEOTIDE SEQUENCE [LARGE SCALE GENOMIC DNA]</scope>
</reference>
<comment type="caution">
    <text evidence="2">The sequence shown here is derived from an EMBL/GenBank/DDBJ whole genome shotgun (WGS) entry which is preliminary data.</text>
</comment>
<keyword evidence="3" id="KW-1185">Reference proteome</keyword>
<feature type="compositionally biased region" description="Basic and acidic residues" evidence="1">
    <location>
        <begin position="39"/>
        <end position="48"/>
    </location>
</feature>
<evidence type="ECO:0000313" key="3">
    <source>
        <dbReference type="Proteomes" id="UP001054837"/>
    </source>
</evidence>
<feature type="compositionally biased region" description="Polar residues" evidence="1">
    <location>
        <begin position="78"/>
        <end position="87"/>
    </location>
</feature>
<name>A0AAV4SBM9_9ARAC</name>
<accession>A0AAV4SBM9</accession>
<sequence>MFIFYYVSSMVPMVSMMSMFRNETALQRRVLTDRVCISHDDGGGDAHGGRLQTVSPEGLLPEANPGPLSLRPRGGESLTPSEGTSMTPSKQMLLGTLACLTAQVSHHFTVESK</sequence>
<organism evidence="2 3">
    <name type="scientific">Caerostris darwini</name>
    <dbReference type="NCBI Taxonomy" id="1538125"/>
    <lineage>
        <taxon>Eukaryota</taxon>
        <taxon>Metazoa</taxon>
        <taxon>Ecdysozoa</taxon>
        <taxon>Arthropoda</taxon>
        <taxon>Chelicerata</taxon>
        <taxon>Arachnida</taxon>
        <taxon>Araneae</taxon>
        <taxon>Araneomorphae</taxon>
        <taxon>Entelegynae</taxon>
        <taxon>Araneoidea</taxon>
        <taxon>Araneidae</taxon>
        <taxon>Caerostris</taxon>
    </lineage>
</organism>